<dbReference type="PANTHER" id="PTHR43776:SF7">
    <property type="entry name" value="D,D-DIPEPTIDE TRANSPORT ATP-BINDING PROTEIN DDPF-RELATED"/>
    <property type="match status" value="1"/>
</dbReference>
<dbReference type="EMBL" id="JAGINP010000024">
    <property type="protein sequence ID" value="MBP2295758.1"/>
    <property type="molecule type" value="Genomic_DNA"/>
</dbReference>
<accession>A0ABS4ST71</accession>
<evidence type="ECO:0000256" key="5">
    <source>
        <dbReference type="ARBA" id="ARBA00022840"/>
    </source>
</evidence>
<evidence type="ECO:0000313" key="8">
    <source>
        <dbReference type="EMBL" id="MBP2295758.1"/>
    </source>
</evidence>
<dbReference type="Pfam" id="PF08352">
    <property type="entry name" value="oligo_HPY"/>
    <property type="match status" value="1"/>
</dbReference>
<comment type="similarity">
    <text evidence="2">Belongs to the ABC transporter superfamily.</text>
</comment>
<feature type="domain" description="ABC transporter" evidence="7">
    <location>
        <begin position="276"/>
        <end position="515"/>
    </location>
</feature>
<dbReference type="InterPro" id="IPR027417">
    <property type="entry name" value="P-loop_NTPase"/>
</dbReference>
<name>A0ABS4ST71_9PROT</name>
<proteinExistence type="inferred from homology"/>
<protein>
    <submittedName>
        <fullName evidence="8">Peptide/nickel transport system ATP-binding protein</fullName>
    </submittedName>
</protein>
<keyword evidence="3" id="KW-0813">Transport</keyword>
<reference evidence="8 9" key="1">
    <citation type="submission" date="2021-03" db="EMBL/GenBank/DDBJ databases">
        <title>Genomic Encyclopedia of Type Strains, Phase III (KMG-III): the genomes of soil and plant-associated and newly described type strains.</title>
        <authorList>
            <person name="Whitman W."/>
        </authorList>
    </citation>
    <scope>NUCLEOTIDE SEQUENCE [LARGE SCALE GENOMIC DNA]</scope>
    <source>
        <strain evidence="8 9">IMMIB AFH-6</strain>
    </source>
</reference>
<dbReference type="InterPro" id="IPR017871">
    <property type="entry name" value="ABC_transporter-like_CS"/>
</dbReference>
<gene>
    <name evidence="8" type="ORF">J2851_005571</name>
</gene>
<dbReference type="InterPro" id="IPR050319">
    <property type="entry name" value="ABC_transp_ATP-bind"/>
</dbReference>
<comment type="caution">
    <text evidence="8">The sequence shown here is derived from an EMBL/GenBank/DDBJ whole genome shotgun (WGS) entry which is preliminary data.</text>
</comment>
<dbReference type="GO" id="GO:0005524">
    <property type="term" value="F:ATP binding"/>
    <property type="evidence" value="ECO:0007669"/>
    <property type="project" value="UniProtKB-KW"/>
</dbReference>
<dbReference type="InterPro" id="IPR003593">
    <property type="entry name" value="AAA+_ATPase"/>
</dbReference>
<dbReference type="SUPFAM" id="SSF52540">
    <property type="entry name" value="P-loop containing nucleoside triphosphate hydrolases"/>
    <property type="match status" value="2"/>
</dbReference>
<dbReference type="PROSITE" id="PS00211">
    <property type="entry name" value="ABC_TRANSPORTER_1"/>
    <property type="match status" value="1"/>
</dbReference>
<evidence type="ECO:0000256" key="3">
    <source>
        <dbReference type="ARBA" id="ARBA00022448"/>
    </source>
</evidence>
<dbReference type="PROSITE" id="PS50893">
    <property type="entry name" value="ABC_TRANSPORTER_2"/>
    <property type="match status" value="2"/>
</dbReference>
<keyword evidence="9" id="KW-1185">Reference proteome</keyword>
<dbReference type="SMART" id="SM00382">
    <property type="entry name" value="AAA"/>
    <property type="match status" value="2"/>
</dbReference>
<evidence type="ECO:0000256" key="2">
    <source>
        <dbReference type="ARBA" id="ARBA00005417"/>
    </source>
</evidence>
<evidence type="ECO:0000256" key="4">
    <source>
        <dbReference type="ARBA" id="ARBA00022741"/>
    </source>
</evidence>
<organism evidence="8 9">
    <name type="scientific">Azospirillum rugosum</name>
    <dbReference type="NCBI Taxonomy" id="416170"/>
    <lineage>
        <taxon>Bacteria</taxon>
        <taxon>Pseudomonadati</taxon>
        <taxon>Pseudomonadota</taxon>
        <taxon>Alphaproteobacteria</taxon>
        <taxon>Rhodospirillales</taxon>
        <taxon>Azospirillaceae</taxon>
        <taxon>Azospirillum</taxon>
    </lineage>
</organism>
<dbReference type="InterPro" id="IPR003439">
    <property type="entry name" value="ABC_transporter-like_ATP-bd"/>
</dbReference>
<dbReference type="InterPro" id="IPR013563">
    <property type="entry name" value="Oligopep_ABC_C"/>
</dbReference>
<keyword evidence="4" id="KW-0547">Nucleotide-binding</keyword>
<feature type="region of interest" description="Disordered" evidence="6">
    <location>
        <begin position="533"/>
        <end position="573"/>
    </location>
</feature>
<feature type="domain" description="ABC transporter" evidence="7">
    <location>
        <begin position="11"/>
        <end position="256"/>
    </location>
</feature>
<sequence length="573" mass="61556">METINAAQPILQVRDLRVQAGSQPILKGVSFDLYPGEVLGLIGESGAGKSTLGLAALGHMRGGCACVGGEVLFRGQDVFSLPPRQAGMLRGRRITYVAQSAAASFNPAYTLESQIAEPLRRGGGSSGPIARTIRNLFRRLGLPQPDIFGARYPHQVSGGQLQRAMTAMALAPEPDIVVFDEPTTALDVTTQLEVLAAIKQAIREEGSAALYISHDLAVVSQISDRIMVLRHGQMVEEGTTRELIDTPKQDYTRRLLNVSHAVVPAEVREDARDEVLSIRGLSARYGSVPVLDDVTLGVRRGTTLAVVGESGSGKSTLAKVVTGLVPAAGGTLTFAGKALRPTLKARDKDTLRRMQMIFQIPDTALNPRQTVGEIIGRPLSFYFGLPRAEVERRVADLLRDIELGPEFARRYPSELSGGQKQRVCIARALAADPDLIICDEVTSALDPLVAEGIIKLLRRLQEEKGVSYIFITHDLGTVKAIAHDIAVMRRGRVVDCGARDAVLSPPFHPYTELLFTSLPTTREGWLEEALAKRPDPDALDGTAPGASQEAGQANARTGHRRGADRPVASGMGG</sequence>
<dbReference type="PANTHER" id="PTHR43776">
    <property type="entry name" value="TRANSPORT ATP-BINDING PROTEIN"/>
    <property type="match status" value="1"/>
</dbReference>
<dbReference type="CDD" id="cd03257">
    <property type="entry name" value="ABC_NikE_OppD_transporters"/>
    <property type="match status" value="2"/>
</dbReference>
<evidence type="ECO:0000256" key="6">
    <source>
        <dbReference type="SAM" id="MobiDB-lite"/>
    </source>
</evidence>
<dbReference type="Gene3D" id="3.40.50.300">
    <property type="entry name" value="P-loop containing nucleotide triphosphate hydrolases"/>
    <property type="match status" value="2"/>
</dbReference>
<dbReference type="Proteomes" id="UP000781958">
    <property type="component" value="Unassembled WGS sequence"/>
</dbReference>
<evidence type="ECO:0000313" key="9">
    <source>
        <dbReference type="Proteomes" id="UP000781958"/>
    </source>
</evidence>
<evidence type="ECO:0000256" key="1">
    <source>
        <dbReference type="ARBA" id="ARBA00004417"/>
    </source>
</evidence>
<dbReference type="Pfam" id="PF00005">
    <property type="entry name" value="ABC_tran"/>
    <property type="match status" value="2"/>
</dbReference>
<keyword evidence="5 8" id="KW-0067">ATP-binding</keyword>
<comment type="subcellular location">
    <subcellularLocation>
        <location evidence="1">Cell inner membrane</location>
        <topology evidence="1">Peripheral membrane protein</topology>
    </subcellularLocation>
</comment>
<evidence type="ECO:0000259" key="7">
    <source>
        <dbReference type="PROSITE" id="PS50893"/>
    </source>
</evidence>
<dbReference type="RefSeq" id="WP_246500976.1">
    <property type="nucleotide sequence ID" value="NZ_JAGINP010000024.1"/>
</dbReference>